<evidence type="ECO:0000256" key="1">
    <source>
        <dbReference type="ARBA" id="ARBA00006974"/>
    </source>
</evidence>
<dbReference type="GO" id="GO:0009733">
    <property type="term" value="P:response to auxin"/>
    <property type="evidence" value="ECO:0007669"/>
    <property type="project" value="InterPro"/>
</dbReference>
<sequence length="100" mass="11686">MQQEKEKKKKVKKGSVAVQVGLENEVAQRFVIPISYLYHPLFAGHLDRAREVYGYHPDGPLRLPCSANDFLHLLWLIEKEYGCHRPRLRQFHHALSFNSC</sequence>
<accession>A0AAD3SAP5</accession>
<dbReference type="Pfam" id="PF02519">
    <property type="entry name" value="Auxin_inducible"/>
    <property type="match status" value="1"/>
</dbReference>
<dbReference type="AlphaFoldDB" id="A0AAD3SAP5"/>
<dbReference type="Proteomes" id="UP001279734">
    <property type="component" value="Unassembled WGS sequence"/>
</dbReference>
<gene>
    <name evidence="2" type="ORF">Nepgr_009523</name>
</gene>
<comment type="similarity">
    <text evidence="1">Belongs to the ARG7 family.</text>
</comment>
<dbReference type="PANTHER" id="PTHR31374">
    <property type="entry name" value="AUXIN-INDUCED PROTEIN-LIKE-RELATED"/>
    <property type="match status" value="1"/>
</dbReference>
<dbReference type="InterPro" id="IPR003676">
    <property type="entry name" value="SAUR_fam"/>
</dbReference>
<keyword evidence="3" id="KW-1185">Reference proteome</keyword>
<name>A0AAD3SAP5_NEPGR</name>
<evidence type="ECO:0000313" key="3">
    <source>
        <dbReference type="Proteomes" id="UP001279734"/>
    </source>
</evidence>
<protein>
    <submittedName>
        <fullName evidence="2">Uncharacterized protein</fullName>
    </submittedName>
</protein>
<dbReference type="PANTHER" id="PTHR31374:SF364">
    <property type="entry name" value="AUXIN-RESPONSIVE PROTEIN"/>
    <property type="match status" value="1"/>
</dbReference>
<reference evidence="2" key="1">
    <citation type="submission" date="2023-05" db="EMBL/GenBank/DDBJ databases">
        <title>Nepenthes gracilis genome sequencing.</title>
        <authorList>
            <person name="Fukushima K."/>
        </authorList>
    </citation>
    <scope>NUCLEOTIDE SEQUENCE</scope>
    <source>
        <strain evidence="2">SING2019-196</strain>
    </source>
</reference>
<proteinExistence type="inferred from homology"/>
<comment type="caution">
    <text evidence="2">The sequence shown here is derived from an EMBL/GenBank/DDBJ whole genome shotgun (WGS) entry which is preliminary data.</text>
</comment>
<evidence type="ECO:0000313" key="2">
    <source>
        <dbReference type="EMBL" id="GMH07683.1"/>
    </source>
</evidence>
<organism evidence="2 3">
    <name type="scientific">Nepenthes gracilis</name>
    <name type="common">Slender pitcher plant</name>
    <dbReference type="NCBI Taxonomy" id="150966"/>
    <lineage>
        <taxon>Eukaryota</taxon>
        <taxon>Viridiplantae</taxon>
        <taxon>Streptophyta</taxon>
        <taxon>Embryophyta</taxon>
        <taxon>Tracheophyta</taxon>
        <taxon>Spermatophyta</taxon>
        <taxon>Magnoliopsida</taxon>
        <taxon>eudicotyledons</taxon>
        <taxon>Gunneridae</taxon>
        <taxon>Pentapetalae</taxon>
        <taxon>Caryophyllales</taxon>
        <taxon>Nepenthaceae</taxon>
        <taxon>Nepenthes</taxon>
    </lineage>
</organism>
<dbReference type="EMBL" id="BSYO01000007">
    <property type="protein sequence ID" value="GMH07683.1"/>
    <property type="molecule type" value="Genomic_DNA"/>
</dbReference>